<dbReference type="InterPro" id="IPR012337">
    <property type="entry name" value="RNaseH-like_sf"/>
</dbReference>
<dbReference type="eggNOG" id="COG0164">
    <property type="taxonomic scope" value="Bacteria"/>
</dbReference>
<dbReference type="AlphaFoldDB" id="L0DIC2"/>
<proteinExistence type="predicted"/>
<dbReference type="InterPro" id="IPR036397">
    <property type="entry name" value="RNaseH_sf"/>
</dbReference>
<gene>
    <name evidence="1" type="ordered locus">Sinac_4848</name>
</gene>
<reference evidence="1 2" key="1">
    <citation type="submission" date="2012-02" db="EMBL/GenBank/DDBJ databases">
        <title>Complete sequence of chromosome of Singulisphaera acidiphila DSM 18658.</title>
        <authorList>
            <consortium name="US DOE Joint Genome Institute (JGI-PGF)"/>
            <person name="Lucas S."/>
            <person name="Copeland A."/>
            <person name="Lapidus A."/>
            <person name="Glavina del Rio T."/>
            <person name="Dalin E."/>
            <person name="Tice H."/>
            <person name="Bruce D."/>
            <person name="Goodwin L."/>
            <person name="Pitluck S."/>
            <person name="Peters L."/>
            <person name="Ovchinnikova G."/>
            <person name="Chertkov O."/>
            <person name="Kyrpides N."/>
            <person name="Mavromatis K."/>
            <person name="Ivanova N."/>
            <person name="Brettin T."/>
            <person name="Detter J.C."/>
            <person name="Han C."/>
            <person name="Larimer F."/>
            <person name="Land M."/>
            <person name="Hauser L."/>
            <person name="Markowitz V."/>
            <person name="Cheng J.-F."/>
            <person name="Hugenholtz P."/>
            <person name="Woyke T."/>
            <person name="Wu D."/>
            <person name="Tindall B."/>
            <person name="Pomrenke H."/>
            <person name="Brambilla E."/>
            <person name="Klenk H.-P."/>
            <person name="Eisen J.A."/>
        </authorList>
    </citation>
    <scope>NUCLEOTIDE SEQUENCE [LARGE SCALE GENOMIC DNA]</scope>
    <source>
        <strain evidence="2">ATCC BAA-1392 / DSM 18658 / VKM B-2454 / MOB10</strain>
    </source>
</reference>
<sequence length="317" mass="34820">MRWVGIDEAGYGPNLGPLVMTAIIAEGPGTSPPDLWGDLASTVARAGGDPDRLWIDDSKAILKGGRGRERLEATCLATLAATGCPLPRSFGGLLQAIDAGTLADVELAPWLDENDDPHWPRPESRDLHDRWSENPLAGVPWRIVGVQTVVVGPARFNAGLETSRSKATVHFAAFAHLLRSLWERAGDGTPTLVRSDKHGGRHFYMEPLQTLFDDVWIDRGPEGPALSHYTVKSPGRHLELSLLPRADADDGLVALASIVSKTVREAWMDAFNAHWRARYPDLRPTAGYPIDAKRFRQAIEPDCLARGLPPTLWWRTK</sequence>
<dbReference type="GO" id="GO:0003676">
    <property type="term" value="F:nucleic acid binding"/>
    <property type="evidence" value="ECO:0007669"/>
    <property type="project" value="InterPro"/>
</dbReference>
<evidence type="ECO:0000313" key="2">
    <source>
        <dbReference type="Proteomes" id="UP000010798"/>
    </source>
</evidence>
<dbReference type="HOGENOM" id="CLU_056340_0_0_0"/>
<dbReference type="OrthoDB" id="5498373at2"/>
<dbReference type="STRING" id="886293.Sinac_4848"/>
<accession>L0DIC2</accession>
<protein>
    <submittedName>
        <fullName evidence="1">Uncharacterized protein</fullName>
    </submittedName>
</protein>
<keyword evidence="2" id="KW-1185">Reference proteome</keyword>
<dbReference type="Gene3D" id="3.30.420.10">
    <property type="entry name" value="Ribonuclease H-like superfamily/Ribonuclease H"/>
    <property type="match status" value="2"/>
</dbReference>
<dbReference type="SUPFAM" id="SSF53098">
    <property type="entry name" value="Ribonuclease H-like"/>
    <property type="match status" value="1"/>
</dbReference>
<dbReference type="EMBL" id="CP003364">
    <property type="protein sequence ID" value="AGA29007.1"/>
    <property type="molecule type" value="Genomic_DNA"/>
</dbReference>
<organism evidence="1 2">
    <name type="scientific">Singulisphaera acidiphila (strain ATCC BAA-1392 / DSM 18658 / VKM B-2454 / MOB10)</name>
    <dbReference type="NCBI Taxonomy" id="886293"/>
    <lineage>
        <taxon>Bacteria</taxon>
        <taxon>Pseudomonadati</taxon>
        <taxon>Planctomycetota</taxon>
        <taxon>Planctomycetia</taxon>
        <taxon>Isosphaerales</taxon>
        <taxon>Isosphaeraceae</taxon>
        <taxon>Singulisphaera</taxon>
    </lineage>
</organism>
<name>L0DIC2_SINAD</name>
<dbReference type="KEGG" id="saci:Sinac_4848"/>
<evidence type="ECO:0000313" key="1">
    <source>
        <dbReference type="EMBL" id="AGA29007.1"/>
    </source>
</evidence>
<dbReference type="RefSeq" id="WP_015248116.1">
    <property type="nucleotide sequence ID" value="NC_019892.1"/>
</dbReference>
<dbReference type="Proteomes" id="UP000010798">
    <property type="component" value="Chromosome"/>
</dbReference>